<dbReference type="Pfam" id="PF12799">
    <property type="entry name" value="LRR_4"/>
    <property type="match status" value="3"/>
</dbReference>
<dbReference type="SMART" id="SM00369">
    <property type="entry name" value="LRR_TYP"/>
    <property type="match status" value="5"/>
</dbReference>
<accession>A0A1H7MSJ0</accession>
<dbReference type="SUPFAM" id="SSF52058">
    <property type="entry name" value="L domain-like"/>
    <property type="match status" value="1"/>
</dbReference>
<name>A0A1H7MSJ0_9RHOB</name>
<gene>
    <name evidence="3" type="ORF">SAMN04488526_2047</name>
</gene>
<dbReference type="RefSeq" id="WP_092762420.1">
    <property type="nucleotide sequence ID" value="NZ_FNZQ01000003.1"/>
</dbReference>
<organism evidence="3 4">
    <name type="scientific">Jannaschia helgolandensis</name>
    <dbReference type="NCBI Taxonomy" id="188906"/>
    <lineage>
        <taxon>Bacteria</taxon>
        <taxon>Pseudomonadati</taxon>
        <taxon>Pseudomonadota</taxon>
        <taxon>Alphaproteobacteria</taxon>
        <taxon>Rhodobacterales</taxon>
        <taxon>Roseobacteraceae</taxon>
        <taxon>Jannaschia</taxon>
    </lineage>
</organism>
<dbReference type="PANTHER" id="PTHR46652:SF3">
    <property type="entry name" value="LEUCINE-RICH REPEAT-CONTAINING PROTEIN 9"/>
    <property type="match status" value="1"/>
</dbReference>
<dbReference type="STRING" id="188906.SAMN04488526_2047"/>
<evidence type="ECO:0000256" key="2">
    <source>
        <dbReference type="ARBA" id="ARBA00022737"/>
    </source>
</evidence>
<dbReference type="InterPro" id="IPR025875">
    <property type="entry name" value="Leu-rich_rpt_4"/>
</dbReference>
<sequence length="491" mass="53195">MANEDRDEALRRIEKARETGATTLDLSGLKIDTLPPKIADLTNLQTLFLGNTQVTDLSPIADLTNLQTLFLGNTQVTDLSPIASLTNLQRLSLGNTQVTDLSHIADLTNLHLLDLDNTQVADLSPIAGLTNLQLLSLNNTQVTDLSPIADLTNLQRLDLDNTQVTDLSHIAGLTNLQTLALDTTQVTDLSHVAGLTNLTWLNLGNTQVTDLRFLLDLSRLPHPDVPEKSRIVYFSDTPACNDPAIATAAEIEDDEDRLQALLAHLRTLPPWPEPLPVFGKRPAAPTVPSPVPAPLEVEVARTRLRVSNRIAETGQSAATFEAWQALREMLQDLDDLEPGIGNAMPRLAKALMRVEAALGMAPEMCKAINLGLHGNRVIALAEHAPEALMDEAASEVVAFAAALALHLERFPAWTDYRAAQPVPPAQDVADILPDLRTLLAELRASEAVDPAIPNSFGALIDVIRNASRSAGPKRSGRLRPQPCHWHCRLGA</sequence>
<dbReference type="PANTHER" id="PTHR46652">
    <property type="entry name" value="LEUCINE-RICH REPEAT AND IQ DOMAIN-CONTAINING PROTEIN 1-RELATED"/>
    <property type="match status" value="1"/>
</dbReference>
<reference evidence="3 4" key="1">
    <citation type="submission" date="2016-10" db="EMBL/GenBank/DDBJ databases">
        <authorList>
            <person name="de Groot N.N."/>
        </authorList>
    </citation>
    <scope>NUCLEOTIDE SEQUENCE [LARGE SCALE GENOMIC DNA]</scope>
    <source>
        <strain evidence="3 4">DSM 14858</strain>
    </source>
</reference>
<evidence type="ECO:0000313" key="4">
    <source>
        <dbReference type="Proteomes" id="UP000199283"/>
    </source>
</evidence>
<dbReference type="Proteomes" id="UP000199283">
    <property type="component" value="Unassembled WGS sequence"/>
</dbReference>
<dbReference type="Gene3D" id="3.80.10.10">
    <property type="entry name" value="Ribonuclease Inhibitor"/>
    <property type="match status" value="2"/>
</dbReference>
<evidence type="ECO:0000313" key="3">
    <source>
        <dbReference type="EMBL" id="SEL14173.1"/>
    </source>
</evidence>
<dbReference type="InterPro" id="IPR050836">
    <property type="entry name" value="SDS22/Internalin_LRR"/>
</dbReference>
<dbReference type="InterPro" id="IPR003591">
    <property type="entry name" value="Leu-rich_rpt_typical-subtyp"/>
</dbReference>
<proteinExistence type="predicted"/>
<dbReference type="InterPro" id="IPR032675">
    <property type="entry name" value="LRR_dom_sf"/>
</dbReference>
<keyword evidence="4" id="KW-1185">Reference proteome</keyword>
<dbReference type="EMBL" id="FNZQ01000003">
    <property type="protein sequence ID" value="SEL14173.1"/>
    <property type="molecule type" value="Genomic_DNA"/>
</dbReference>
<dbReference type="AlphaFoldDB" id="A0A1H7MSJ0"/>
<dbReference type="OrthoDB" id="7876957at2"/>
<keyword evidence="2" id="KW-0677">Repeat</keyword>
<dbReference type="InterPro" id="IPR001611">
    <property type="entry name" value="Leu-rich_rpt"/>
</dbReference>
<protein>
    <submittedName>
        <fullName evidence="3">Leucine Rich repeat-containing protein</fullName>
    </submittedName>
</protein>
<evidence type="ECO:0000256" key="1">
    <source>
        <dbReference type="ARBA" id="ARBA00022614"/>
    </source>
</evidence>
<keyword evidence="1" id="KW-0433">Leucine-rich repeat</keyword>
<dbReference type="PROSITE" id="PS51450">
    <property type="entry name" value="LRR"/>
    <property type="match status" value="3"/>
</dbReference>